<dbReference type="PANTHER" id="PTHR43404:SF2">
    <property type="entry name" value="LIPOPOLYSACCHARIDE CHOLINEPHOSPHOTRANSFERASE LICD"/>
    <property type="match status" value="1"/>
</dbReference>
<dbReference type="EMBL" id="CP112932">
    <property type="protein sequence ID" value="WPY01373.1"/>
    <property type="molecule type" value="Genomic_DNA"/>
</dbReference>
<dbReference type="Proteomes" id="UP001326613">
    <property type="component" value="Chromosome"/>
</dbReference>
<evidence type="ECO:0000313" key="3">
    <source>
        <dbReference type="Proteomes" id="UP001326613"/>
    </source>
</evidence>
<gene>
    <name evidence="2" type="ORF">Trichorick_01284</name>
</gene>
<dbReference type="RefSeq" id="WP_323738149.1">
    <property type="nucleotide sequence ID" value="NZ_CP112932.1"/>
</dbReference>
<keyword evidence="3" id="KW-1185">Reference proteome</keyword>
<dbReference type="InterPro" id="IPR052942">
    <property type="entry name" value="LPS_cholinephosphotransferase"/>
</dbReference>
<feature type="domain" description="LicD/FKTN/FKRP nucleotidyltransferase" evidence="1">
    <location>
        <begin position="90"/>
        <end position="136"/>
    </location>
</feature>
<dbReference type="Pfam" id="PF04991">
    <property type="entry name" value="LicD"/>
    <property type="match status" value="1"/>
</dbReference>
<organism evidence="2 3">
    <name type="scientific">Candidatus Trichorickettsia mobilis</name>
    <dbReference type="NCBI Taxonomy" id="1346319"/>
    <lineage>
        <taxon>Bacteria</taxon>
        <taxon>Pseudomonadati</taxon>
        <taxon>Pseudomonadota</taxon>
        <taxon>Alphaproteobacteria</taxon>
        <taxon>Rickettsiales</taxon>
        <taxon>Rickettsiaceae</taxon>
        <taxon>Rickettsieae</taxon>
        <taxon>Candidatus Trichorickettsia</taxon>
    </lineage>
</organism>
<protein>
    <submittedName>
        <fullName evidence="2">LicD superfamily domain containing protein</fullName>
    </submittedName>
</protein>
<evidence type="ECO:0000259" key="1">
    <source>
        <dbReference type="Pfam" id="PF04991"/>
    </source>
</evidence>
<accession>A0ABZ0UWI7</accession>
<proteinExistence type="predicted"/>
<name>A0ABZ0UWI7_9RICK</name>
<reference evidence="2 3" key="1">
    <citation type="submission" date="2022-10" db="EMBL/GenBank/DDBJ databases">
        <title>Host association and intracellularity evolved multiple times independently in the Rickettsiales.</title>
        <authorList>
            <person name="Castelli M."/>
            <person name="Nardi T."/>
            <person name="Gammuto L."/>
            <person name="Bellinzona G."/>
            <person name="Sabaneyeva E."/>
            <person name="Potekhin A."/>
            <person name="Serra V."/>
            <person name="Petroni G."/>
            <person name="Sassera D."/>
        </authorList>
    </citation>
    <scope>NUCLEOTIDE SEQUENCE [LARGE SCALE GENOMIC DNA]</scope>
    <source>
        <strain evidence="2 3">Kr 154-4</strain>
    </source>
</reference>
<evidence type="ECO:0000313" key="2">
    <source>
        <dbReference type="EMBL" id="WPY01373.1"/>
    </source>
</evidence>
<dbReference type="PANTHER" id="PTHR43404">
    <property type="entry name" value="LIPOPOLYSACCHARIDE CHOLINEPHOSPHOTRANSFERASE LICD"/>
    <property type="match status" value="1"/>
</dbReference>
<dbReference type="InterPro" id="IPR007074">
    <property type="entry name" value="LicD/FKTN/FKRP_NTP_transf"/>
</dbReference>
<sequence length="285" mass="32382">MKNSQILSITLILLISLLLAISLLYARPYLRSWIYKAADFLYNDAKSIELIELMSSPYDQLIRPENTRSEYILTLYQIIKDIHDIFDIVGIEYWADFGTLLGAVRHKGIIPWDDDGDLSISIKDQAKLMNCVVPVLKKLNYGILLKNGYITVVAHAGLITLLPDEKYPGCDIFLAQEIDGKLVLTGWPHTIEVIDWKPLKKYHFGSFYIWGQANPIPYLNSLFGKNWKTLAIRGGDHKTVDSRESSGMPFLINDADYLPAKPLGPLIDHRDEMKKLLQEIDSGCL</sequence>